<keyword evidence="5" id="KW-0812">Transmembrane</keyword>
<sequence>MKSLAKPRYTQEQYDQASAVYMRWCYVQALREGRPAPSRPARLPLLRPTYGRAVAGVAKAVSMHLGVSVHLVRFIFIITSFFFGSGLIAYIFLWITIPTGDPVQQAYAIAGSQPVGNAPLSRGNAPYGESVAHGFMGNGAGTQNVGTQSAKTGAMANETPSEDGRQSSESLEQMLRQAPKPALLAMAGLAALGLCAVMTATGLEGMLILPVLLGVVGIGVSWLRFNAKEGQLWTMLAGIAIIFAAYALYIATHVRTMPSARHATLTMLVAGLAMLVGVLLAIVPWIVAMIRDLGTERALKEREEERADMTAHLHDGVLQTLALIQLHADDQQTVFSLARQQERELREWLYQERTTSDRSVNAGLKQIAAHVEDTHGKPIEVVTVGDARPSAQTDALLDATQQALVNAVTHGGEPVSVYCEAGDKLVEVFVRDHGDGFDVDAIPANRLGIRESIIGRIKRRGGTVEIVSRPGWGTEVRMHMPISGAAEDADSATTTTADGDTGVQSAQ</sequence>
<dbReference type="GO" id="GO:0000160">
    <property type="term" value="P:phosphorelay signal transduction system"/>
    <property type="evidence" value="ECO:0007669"/>
    <property type="project" value="UniProtKB-KW"/>
</dbReference>
<keyword evidence="5" id="KW-1133">Transmembrane helix</keyword>
<feature type="region of interest" description="Disordered" evidence="4">
    <location>
        <begin position="486"/>
        <end position="507"/>
    </location>
</feature>
<proteinExistence type="predicted"/>
<dbReference type="eggNOG" id="COG4585">
    <property type="taxonomic scope" value="Bacteria"/>
</dbReference>
<dbReference type="InterPro" id="IPR003594">
    <property type="entry name" value="HATPase_dom"/>
</dbReference>
<feature type="transmembrane region" description="Helical" evidence="5">
    <location>
        <begin position="207"/>
        <end position="225"/>
    </location>
</feature>
<organism evidence="8 9">
    <name type="scientific">Bifidobacterium ruminantium</name>
    <dbReference type="NCBI Taxonomy" id="78346"/>
    <lineage>
        <taxon>Bacteria</taxon>
        <taxon>Bacillati</taxon>
        <taxon>Actinomycetota</taxon>
        <taxon>Actinomycetes</taxon>
        <taxon>Bifidobacteriales</taxon>
        <taxon>Bifidobacteriaceae</taxon>
        <taxon>Bifidobacterium</taxon>
    </lineage>
</organism>
<gene>
    <name evidence="8" type="ORF">BRUM_0770</name>
</gene>
<accession>A0A087CWH6</accession>
<dbReference type="Pfam" id="PF02518">
    <property type="entry name" value="HATPase_c"/>
    <property type="match status" value="1"/>
</dbReference>
<dbReference type="RefSeq" id="WP_033498813.1">
    <property type="nucleotide sequence ID" value="NZ_JGZL01000012.1"/>
</dbReference>
<dbReference type="eggNOG" id="COG1983">
    <property type="taxonomic scope" value="Bacteria"/>
</dbReference>
<comment type="caution">
    <text evidence="8">The sequence shown here is derived from an EMBL/GenBank/DDBJ whole genome shotgun (WGS) entry which is preliminary data.</text>
</comment>
<evidence type="ECO:0000256" key="2">
    <source>
        <dbReference type="ARBA" id="ARBA00022777"/>
    </source>
</evidence>
<dbReference type="PANTHER" id="PTHR24421">
    <property type="entry name" value="NITRATE/NITRITE SENSOR PROTEIN NARX-RELATED"/>
    <property type="match status" value="1"/>
</dbReference>
<keyword evidence="1" id="KW-0808">Transferase</keyword>
<dbReference type="SUPFAM" id="SSF55874">
    <property type="entry name" value="ATPase domain of HSP90 chaperone/DNA topoisomerase II/histidine kinase"/>
    <property type="match status" value="1"/>
</dbReference>
<evidence type="ECO:0000256" key="1">
    <source>
        <dbReference type="ARBA" id="ARBA00022679"/>
    </source>
</evidence>
<dbReference type="Gene3D" id="3.30.565.10">
    <property type="entry name" value="Histidine kinase-like ATPase, C-terminal domain"/>
    <property type="match status" value="1"/>
</dbReference>
<dbReference type="PANTHER" id="PTHR24421:SF61">
    <property type="entry name" value="OXYGEN SENSOR HISTIDINE KINASE NREB"/>
    <property type="match status" value="1"/>
</dbReference>
<dbReference type="InterPro" id="IPR007168">
    <property type="entry name" value="Phageshock_PspC_N"/>
</dbReference>
<dbReference type="InterPro" id="IPR036890">
    <property type="entry name" value="HATPase_C_sf"/>
</dbReference>
<evidence type="ECO:0000313" key="9">
    <source>
        <dbReference type="Proteomes" id="UP000029078"/>
    </source>
</evidence>
<evidence type="ECO:0000256" key="5">
    <source>
        <dbReference type="SAM" id="Phobius"/>
    </source>
</evidence>
<feature type="domain" description="Histidine kinase/HSP90-like ATPase" evidence="6">
    <location>
        <begin position="394"/>
        <end position="482"/>
    </location>
</feature>
<evidence type="ECO:0000259" key="6">
    <source>
        <dbReference type="Pfam" id="PF02518"/>
    </source>
</evidence>
<dbReference type="GO" id="GO:0016301">
    <property type="term" value="F:kinase activity"/>
    <property type="evidence" value="ECO:0007669"/>
    <property type="project" value="UniProtKB-KW"/>
</dbReference>
<evidence type="ECO:0000256" key="4">
    <source>
        <dbReference type="SAM" id="MobiDB-lite"/>
    </source>
</evidence>
<dbReference type="CDD" id="cd16917">
    <property type="entry name" value="HATPase_UhpB-NarQ-NarX-like"/>
    <property type="match status" value="1"/>
</dbReference>
<evidence type="ECO:0000313" key="8">
    <source>
        <dbReference type="EMBL" id="KFI87626.1"/>
    </source>
</evidence>
<feature type="transmembrane region" description="Helical" evidence="5">
    <location>
        <begin position="263"/>
        <end position="290"/>
    </location>
</feature>
<keyword evidence="3" id="KW-0902">Two-component regulatory system</keyword>
<dbReference type="STRING" id="78346.BRUM_0770"/>
<dbReference type="InterPro" id="IPR050482">
    <property type="entry name" value="Sensor_HK_TwoCompSys"/>
</dbReference>
<dbReference type="EMBL" id="JGZL01000012">
    <property type="protein sequence ID" value="KFI87626.1"/>
    <property type="molecule type" value="Genomic_DNA"/>
</dbReference>
<keyword evidence="9" id="KW-1185">Reference proteome</keyword>
<name>A0A087CWH6_BIFRU</name>
<evidence type="ECO:0000259" key="7">
    <source>
        <dbReference type="Pfam" id="PF04024"/>
    </source>
</evidence>
<keyword evidence="2 8" id="KW-0418">Kinase</keyword>
<keyword evidence="5" id="KW-0472">Membrane</keyword>
<reference evidence="8 9" key="1">
    <citation type="submission" date="2014-03" db="EMBL/GenBank/DDBJ databases">
        <title>Genomics of Bifidobacteria.</title>
        <authorList>
            <person name="Ventura M."/>
            <person name="Milani C."/>
            <person name="Lugli G.A."/>
        </authorList>
    </citation>
    <scope>NUCLEOTIDE SEQUENCE [LARGE SCALE GENOMIC DNA]</scope>
    <source>
        <strain evidence="8 9">LMG 21811</strain>
    </source>
</reference>
<evidence type="ECO:0000256" key="3">
    <source>
        <dbReference type="ARBA" id="ARBA00023012"/>
    </source>
</evidence>
<feature type="transmembrane region" description="Helical" evidence="5">
    <location>
        <begin position="232"/>
        <end position="251"/>
    </location>
</feature>
<feature type="domain" description="Phage shock protein PspC N-terminal" evidence="7">
    <location>
        <begin position="44"/>
        <end position="99"/>
    </location>
</feature>
<protein>
    <submittedName>
        <fullName evidence="8">Two-component system sensor kinase</fullName>
    </submittedName>
</protein>
<dbReference type="Proteomes" id="UP000029078">
    <property type="component" value="Unassembled WGS sequence"/>
</dbReference>
<dbReference type="AlphaFoldDB" id="A0A087CWH6"/>
<feature type="transmembrane region" description="Helical" evidence="5">
    <location>
        <begin position="71"/>
        <end position="95"/>
    </location>
</feature>
<feature type="region of interest" description="Disordered" evidence="4">
    <location>
        <begin position="147"/>
        <end position="167"/>
    </location>
</feature>
<feature type="transmembrane region" description="Helical" evidence="5">
    <location>
        <begin position="182"/>
        <end position="201"/>
    </location>
</feature>
<dbReference type="Pfam" id="PF04024">
    <property type="entry name" value="PspC"/>
    <property type="match status" value="1"/>
</dbReference>